<evidence type="ECO:0000313" key="12">
    <source>
        <dbReference type="Proteomes" id="UP000828390"/>
    </source>
</evidence>
<sequence length="264" mass="29499">MSVPGSMMEVNTPESSSGHALASTPELMNISPMSGSQPTPQGTQTVLDELLKQRECLWSKKQQLTTRIRAISQKSSSVIDAMSEEELMKMYESLQEELLQKTVAIDSKELIIQGEHLNQTLLAVHNMADTDGDLEIQRQKRELNRLLEELGALSSQIGAAQKKKVKKETDLEKIRAENSECLQKSRELFSKIDAKKKEKEEELRALTVSKGVNYSLHDRLNSEIQMSSLTNNTLQCLILGSGINWAEDENLCKLMLEAGKPVSI</sequence>
<organism evidence="11 12">
    <name type="scientific">Dreissena polymorpha</name>
    <name type="common">Zebra mussel</name>
    <name type="synonym">Mytilus polymorpha</name>
    <dbReference type="NCBI Taxonomy" id="45954"/>
    <lineage>
        <taxon>Eukaryota</taxon>
        <taxon>Metazoa</taxon>
        <taxon>Spiralia</taxon>
        <taxon>Lophotrochozoa</taxon>
        <taxon>Mollusca</taxon>
        <taxon>Bivalvia</taxon>
        <taxon>Autobranchia</taxon>
        <taxon>Heteroconchia</taxon>
        <taxon>Euheterodonta</taxon>
        <taxon>Imparidentia</taxon>
        <taxon>Neoheterodontei</taxon>
        <taxon>Myida</taxon>
        <taxon>Dreissenoidea</taxon>
        <taxon>Dreissenidae</taxon>
        <taxon>Dreissena</taxon>
    </lineage>
</organism>
<dbReference type="GO" id="GO:0007059">
    <property type="term" value="P:chromosome segregation"/>
    <property type="evidence" value="ECO:0007669"/>
    <property type="project" value="TreeGrafter"/>
</dbReference>
<reference evidence="11" key="2">
    <citation type="submission" date="2020-11" db="EMBL/GenBank/DDBJ databases">
        <authorList>
            <person name="McCartney M.A."/>
            <person name="Auch B."/>
            <person name="Kono T."/>
            <person name="Mallez S."/>
            <person name="Becker A."/>
            <person name="Gohl D.M."/>
            <person name="Silverstein K.A.T."/>
            <person name="Koren S."/>
            <person name="Bechman K.B."/>
            <person name="Herman A."/>
            <person name="Abrahante J.E."/>
            <person name="Garbe J."/>
        </authorList>
    </citation>
    <scope>NUCLEOTIDE SEQUENCE</scope>
    <source>
        <strain evidence="11">Duluth1</strain>
        <tissue evidence="11">Whole animal</tissue>
    </source>
</reference>
<comment type="caution">
    <text evidence="11">The sequence shown here is derived from an EMBL/GenBank/DDBJ whole genome shotgun (WGS) entry which is preliminary data.</text>
</comment>
<evidence type="ECO:0000256" key="3">
    <source>
        <dbReference type="ARBA" id="ARBA00022454"/>
    </source>
</evidence>
<dbReference type="PANTHER" id="PTHR48122:SF1">
    <property type="entry name" value="CENTROMERE PROTEIN H"/>
    <property type="match status" value="1"/>
</dbReference>
<keyword evidence="6" id="KW-0137">Centromere</keyword>
<dbReference type="GO" id="GO:0043515">
    <property type="term" value="F:kinetochore binding"/>
    <property type="evidence" value="ECO:0007669"/>
    <property type="project" value="TreeGrafter"/>
</dbReference>
<evidence type="ECO:0000256" key="5">
    <source>
        <dbReference type="ARBA" id="ARBA00023242"/>
    </source>
</evidence>
<protein>
    <recommendedName>
        <fullName evidence="10">Centromere protein H C-terminal domain-containing protein</fullName>
    </recommendedName>
</protein>
<evidence type="ECO:0000256" key="1">
    <source>
        <dbReference type="ARBA" id="ARBA00004123"/>
    </source>
</evidence>
<evidence type="ECO:0000256" key="6">
    <source>
        <dbReference type="ARBA" id="ARBA00023328"/>
    </source>
</evidence>
<keyword evidence="5" id="KW-0539">Nucleus</keyword>
<dbReference type="GO" id="GO:0051382">
    <property type="term" value="P:kinetochore assembly"/>
    <property type="evidence" value="ECO:0007669"/>
    <property type="project" value="InterPro"/>
</dbReference>
<evidence type="ECO:0000256" key="4">
    <source>
        <dbReference type="ARBA" id="ARBA00022838"/>
    </source>
</evidence>
<evidence type="ECO:0000256" key="2">
    <source>
        <dbReference type="ARBA" id="ARBA00004629"/>
    </source>
</evidence>
<keyword evidence="3" id="KW-0158">Chromosome</keyword>
<gene>
    <name evidence="11" type="ORF">DPMN_115171</name>
</gene>
<feature type="coiled-coil region" evidence="8">
    <location>
        <begin position="136"/>
        <end position="202"/>
    </location>
</feature>
<dbReference type="Pfam" id="PF05837">
    <property type="entry name" value="CENP-H"/>
    <property type="match status" value="1"/>
</dbReference>
<keyword evidence="4" id="KW-0995">Kinetochore</keyword>
<dbReference type="GO" id="GO:0000776">
    <property type="term" value="C:kinetochore"/>
    <property type="evidence" value="ECO:0007669"/>
    <property type="project" value="UniProtKB-KW"/>
</dbReference>
<feature type="region of interest" description="Disordered" evidence="9">
    <location>
        <begin position="1"/>
        <end position="21"/>
    </location>
</feature>
<name>A0A9D4KLF7_DREPO</name>
<comment type="subcellular location">
    <subcellularLocation>
        <location evidence="2">Chromosome</location>
        <location evidence="2">Centromere</location>
        <location evidence="2">Kinetochore</location>
    </subcellularLocation>
    <subcellularLocation>
        <location evidence="1">Nucleus</location>
    </subcellularLocation>
</comment>
<evidence type="ECO:0000256" key="8">
    <source>
        <dbReference type="SAM" id="Coils"/>
    </source>
</evidence>
<dbReference type="InterPro" id="IPR040034">
    <property type="entry name" value="CENP-H"/>
</dbReference>
<evidence type="ECO:0000256" key="9">
    <source>
        <dbReference type="SAM" id="MobiDB-lite"/>
    </source>
</evidence>
<proteinExistence type="inferred from homology"/>
<dbReference type="EMBL" id="JAIWYP010000004">
    <property type="protein sequence ID" value="KAH3841698.1"/>
    <property type="molecule type" value="Genomic_DNA"/>
</dbReference>
<dbReference type="Proteomes" id="UP000828390">
    <property type="component" value="Unassembled WGS sequence"/>
</dbReference>
<evidence type="ECO:0000256" key="7">
    <source>
        <dbReference type="ARBA" id="ARBA00025735"/>
    </source>
</evidence>
<keyword evidence="8" id="KW-0175">Coiled coil</keyword>
<accession>A0A9D4KLF7</accession>
<dbReference type="InterPro" id="IPR008426">
    <property type="entry name" value="CENP-H_C"/>
</dbReference>
<comment type="similarity">
    <text evidence="7">Belongs to the CENP-H/MCM16 family.</text>
</comment>
<feature type="domain" description="Centromere protein H C-terminal" evidence="10">
    <location>
        <begin position="62"/>
        <end position="258"/>
    </location>
</feature>
<keyword evidence="12" id="KW-1185">Reference proteome</keyword>
<dbReference type="GO" id="GO:0007052">
    <property type="term" value="P:mitotic spindle organization"/>
    <property type="evidence" value="ECO:0007669"/>
    <property type="project" value="TreeGrafter"/>
</dbReference>
<dbReference type="AlphaFoldDB" id="A0A9D4KLF7"/>
<dbReference type="PANTHER" id="PTHR48122">
    <property type="entry name" value="CENTROMERE PROTEIN H"/>
    <property type="match status" value="1"/>
</dbReference>
<reference evidence="11" key="1">
    <citation type="journal article" date="2019" name="bioRxiv">
        <title>The Genome of the Zebra Mussel, Dreissena polymorpha: A Resource for Invasive Species Research.</title>
        <authorList>
            <person name="McCartney M.A."/>
            <person name="Auch B."/>
            <person name="Kono T."/>
            <person name="Mallez S."/>
            <person name="Zhang Y."/>
            <person name="Obille A."/>
            <person name="Becker A."/>
            <person name="Abrahante J.E."/>
            <person name="Garbe J."/>
            <person name="Badalamenti J.P."/>
            <person name="Herman A."/>
            <person name="Mangelson H."/>
            <person name="Liachko I."/>
            <person name="Sullivan S."/>
            <person name="Sone E.D."/>
            <person name="Koren S."/>
            <person name="Silverstein K.A.T."/>
            <person name="Beckman K.B."/>
            <person name="Gohl D.M."/>
        </authorList>
    </citation>
    <scope>NUCLEOTIDE SEQUENCE</scope>
    <source>
        <strain evidence="11">Duluth1</strain>
        <tissue evidence="11">Whole animal</tissue>
    </source>
</reference>
<evidence type="ECO:0000259" key="10">
    <source>
        <dbReference type="Pfam" id="PF05837"/>
    </source>
</evidence>
<evidence type="ECO:0000313" key="11">
    <source>
        <dbReference type="EMBL" id="KAH3841698.1"/>
    </source>
</evidence>
<dbReference type="GO" id="GO:0005634">
    <property type="term" value="C:nucleus"/>
    <property type="evidence" value="ECO:0007669"/>
    <property type="project" value="UniProtKB-SubCell"/>
</dbReference>